<evidence type="ECO:0000313" key="2">
    <source>
        <dbReference type="EMBL" id="KAK0705984.1"/>
    </source>
</evidence>
<feature type="compositionally biased region" description="Low complexity" evidence="1">
    <location>
        <begin position="36"/>
        <end position="45"/>
    </location>
</feature>
<dbReference type="InterPro" id="IPR029044">
    <property type="entry name" value="Nucleotide-diphossugar_trans"/>
</dbReference>
<sequence>MKKHKDKLKSEFRSGKGASSKHDQASAPAPAPGPVQPQQQQQVPAESLENDFFTWNTDKPASSQPRPKPARKPAYPAGPPVPDPFPLLSAHPAADVLRAPAVNRGGADQGHYPEATPLLIGFTRNWPQLLQCVVSYVAAGWPPGDIYVVENTGAMRANAEGRLTLQNPFYLNHTQLGMLGVNVLVTPTLLTFAQLQNYFAWAALERNWTEYFWSHQDLIVFSLENEATDASDSSQTYYTLYERCVGVLQYLRQAGIPKWAHHFFAYDHLTLVNRDAILAVGGWDTHIPYYAGDCDMYVRLMWAGYWQGETTVGLILDVATVLDDVGALLRVPGIHAAFAGDPGPEPEPEQADDADDDEARRRLVERRGETWEHLVAVGYRMEEAKYADGGGWRNTWQLRQTGGQGEPFARDAEGFETGLRMMIDTGRSVFAEKWGHRGCDIARIGIRADDAWQLERDWDPETEGMGHQGGDW</sequence>
<evidence type="ECO:0000256" key="1">
    <source>
        <dbReference type="SAM" id="MobiDB-lite"/>
    </source>
</evidence>
<evidence type="ECO:0000313" key="3">
    <source>
        <dbReference type="Proteomes" id="UP001172101"/>
    </source>
</evidence>
<proteinExistence type="predicted"/>
<gene>
    <name evidence="2" type="ORF">B0T26DRAFT_655905</name>
</gene>
<dbReference type="RefSeq" id="XP_060291078.1">
    <property type="nucleotide sequence ID" value="XM_060438667.1"/>
</dbReference>
<feature type="compositionally biased region" description="Acidic residues" evidence="1">
    <location>
        <begin position="344"/>
        <end position="357"/>
    </location>
</feature>
<organism evidence="2 3">
    <name type="scientific">Lasiosphaeria miniovina</name>
    <dbReference type="NCBI Taxonomy" id="1954250"/>
    <lineage>
        <taxon>Eukaryota</taxon>
        <taxon>Fungi</taxon>
        <taxon>Dikarya</taxon>
        <taxon>Ascomycota</taxon>
        <taxon>Pezizomycotina</taxon>
        <taxon>Sordariomycetes</taxon>
        <taxon>Sordariomycetidae</taxon>
        <taxon>Sordariales</taxon>
        <taxon>Lasiosphaeriaceae</taxon>
        <taxon>Lasiosphaeria</taxon>
    </lineage>
</organism>
<dbReference type="EMBL" id="JAUIRO010000007">
    <property type="protein sequence ID" value="KAK0705984.1"/>
    <property type="molecule type" value="Genomic_DNA"/>
</dbReference>
<feature type="region of interest" description="Disordered" evidence="1">
    <location>
        <begin position="338"/>
        <end position="358"/>
    </location>
</feature>
<dbReference type="AlphaFoldDB" id="A0AA39ZYW6"/>
<accession>A0AA39ZYW6</accession>
<reference evidence="2" key="1">
    <citation type="submission" date="2023-06" db="EMBL/GenBank/DDBJ databases">
        <title>Genome-scale phylogeny and comparative genomics of the fungal order Sordariales.</title>
        <authorList>
            <consortium name="Lawrence Berkeley National Laboratory"/>
            <person name="Hensen N."/>
            <person name="Bonometti L."/>
            <person name="Westerberg I."/>
            <person name="Brannstrom I.O."/>
            <person name="Guillou S."/>
            <person name="Cros-Aarteil S."/>
            <person name="Calhoun S."/>
            <person name="Haridas S."/>
            <person name="Kuo A."/>
            <person name="Mondo S."/>
            <person name="Pangilinan J."/>
            <person name="Riley R."/>
            <person name="LaButti K."/>
            <person name="Andreopoulos B."/>
            <person name="Lipzen A."/>
            <person name="Chen C."/>
            <person name="Yanf M."/>
            <person name="Daum C."/>
            <person name="Ng V."/>
            <person name="Clum A."/>
            <person name="Steindorff A."/>
            <person name="Ohm R."/>
            <person name="Martin F."/>
            <person name="Silar P."/>
            <person name="Natvig D."/>
            <person name="Lalanne C."/>
            <person name="Gautier V."/>
            <person name="Ament-velasquez S.L."/>
            <person name="Kruys A."/>
            <person name="Hutchinson M.I."/>
            <person name="Powell A.J."/>
            <person name="Barry K."/>
            <person name="Miller A.N."/>
            <person name="Grigoriev I.V."/>
            <person name="Debuchy R."/>
            <person name="Gladieux P."/>
            <person name="Thoren M.H."/>
            <person name="Johannesson H."/>
        </authorList>
    </citation>
    <scope>NUCLEOTIDE SEQUENCE</scope>
    <source>
        <strain evidence="2">SMH2392-1A</strain>
    </source>
</reference>
<feature type="region of interest" description="Disordered" evidence="1">
    <location>
        <begin position="1"/>
        <end position="84"/>
    </location>
</feature>
<keyword evidence="3" id="KW-1185">Reference proteome</keyword>
<feature type="compositionally biased region" description="Basic and acidic residues" evidence="1">
    <location>
        <begin position="8"/>
        <end position="24"/>
    </location>
</feature>
<dbReference type="SUPFAM" id="SSF53448">
    <property type="entry name" value="Nucleotide-diphospho-sugar transferases"/>
    <property type="match status" value="1"/>
</dbReference>
<dbReference type="Proteomes" id="UP001172101">
    <property type="component" value="Unassembled WGS sequence"/>
</dbReference>
<comment type="caution">
    <text evidence="2">The sequence shown here is derived from an EMBL/GenBank/DDBJ whole genome shotgun (WGS) entry which is preliminary data.</text>
</comment>
<name>A0AA39ZYW6_9PEZI</name>
<dbReference type="GeneID" id="85321937"/>
<protein>
    <submittedName>
        <fullName evidence="2">Uncharacterized protein</fullName>
    </submittedName>
</protein>
<feature type="compositionally biased region" description="Polar residues" evidence="1">
    <location>
        <begin position="53"/>
        <end position="64"/>
    </location>
</feature>